<comment type="subcellular location">
    <subcellularLocation>
        <location evidence="1 6">Membrane</location>
        <topology evidence="1 6">Multi-pass membrane protein</topology>
    </subcellularLocation>
</comment>
<dbReference type="InterPro" id="IPR039797">
    <property type="entry name" value="Pecanex"/>
</dbReference>
<feature type="compositionally biased region" description="Basic and acidic residues" evidence="7">
    <location>
        <begin position="419"/>
        <end position="437"/>
    </location>
</feature>
<dbReference type="Proteomes" id="UP000292052">
    <property type="component" value="Unassembled WGS sequence"/>
</dbReference>
<evidence type="ECO:0000256" key="2">
    <source>
        <dbReference type="ARBA" id="ARBA00010170"/>
    </source>
</evidence>
<evidence type="ECO:0000256" key="5">
    <source>
        <dbReference type="ARBA" id="ARBA00023136"/>
    </source>
</evidence>
<accession>A0A482W1W0</accession>
<dbReference type="EMBL" id="QDEB01041880">
    <property type="protein sequence ID" value="RZC38588.1"/>
    <property type="molecule type" value="Genomic_DNA"/>
</dbReference>
<dbReference type="OrthoDB" id="10037631at2759"/>
<feature type="transmembrane region" description="Helical" evidence="6">
    <location>
        <begin position="510"/>
        <end position="527"/>
    </location>
</feature>
<evidence type="ECO:0000313" key="10">
    <source>
        <dbReference type="Proteomes" id="UP000292052"/>
    </source>
</evidence>
<feature type="transmembrane region" description="Helical" evidence="6">
    <location>
        <begin position="247"/>
        <end position="267"/>
    </location>
</feature>
<keyword evidence="5 6" id="KW-0472">Membrane</keyword>
<keyword evidence="4 6" id="KW-1133">Transmembrane helix</keyword>
<dbReference type="PANTHER" id="PTHR12372:SF7">
    <property type="entry name" value="PROTEIN PECANEX"/>
    <property type="match status" value="1"/>
</dbReference>
<evidence type="ECO:0000256" key="3">
    <source>
        <dbReference type="ARBA" id="ARBA00022692"/>
    </source>
</evidence>
<feature type="transmembrane region" description="Helical" evidence="6">
    <location>
        <begin position="566"/>
        <end position="588"/>
    </location>
</feature>
<gene>
    <name evidence="9" type="ORF">BDFB_009599</name>
</gene>
<feature type="transmembrane region" description="Helical" evidence="6">
    <location>
        <begin position="335"/>
        <end position="360"/>
    </location>
</feature>
<evidence type="ECO:0000256" key="1">
    <source>
        <dbReference type="ARBA" id="ARBA00004141"/>
    </source>
</evidence>
<dbReference type="Pfam" id="PF05041">
    <property type="entry name" value="Pecanex_C"/>
    <property type="match status" value="1"/>
</dbReference>
<keyword evidence="10" id="KW-1185">Reference proteome</keyword>
<feature type="transmembrane region" description="Helical" evidence="6">
    <location>
        <begin position="701"/>
        <end position="725"/>
    </location>
</feature>
<evidence type="ECO:0000313" key="9">
    <source>
        <dbReference type="EMBL" id="RZC38588.1"/>
    </source>
</evidence>
<feature type="transmembrane region" description="Helical" evidence="6">
    <location>
        <begin position="664"/>
        <end position="681"/>
    </location>
</feature>
<evidence type="ECO:0000256" key="7">
    <source>
        <dbReference type="SAM" id="MobiDB-lite"/>
    </source>
</evidence>
<protein>
    <recommendedName>
        <fullName evidence="6">Pecanex-like protein</fullName>
    </recommendedName>
</protein>
<dbReference type="GO" id="GO:0007029">
    <property type="term" value="P:endoplasmic reticulum organization"/>
    <property type="evidence" value="ECO:0007669"/>
    <property type="project" value="TreeGrafter"/>
</dbReference>
<feature type="transmembrane region" description="Helical" evidence="6">
    <location>
        <begin position="179"/>
        <end position="204"/>
    </location>
</feature>
<evidence type="ECO:0000256" key="4">
    <source>
        <dbReference type="ARBA" id="ARBA00022989"/>
    </source>
</evidence>
<proteinExistence type="inferred from homology"/>
<comment type="caution">
    <text evidence="9">The sequence shown here is derived from an EMBL/GenBank/DDBJ whole genome shotgun (WGS) entry which is preliminary data.</text>
</comment>
<reference evidence="9 10" key="1">
    <citation type="submission" date="2017-03" db="EMBL/GenBank/DDBJ databases">
        <title>Genome of the blue death feigning beetle - Asbolus verrucosus.</title>
        <authorList>
            <person name="Rider S.D."/>
        </authorList>
    </citation>
    <scope>NUCLEOTIDE SEQUENCE [LARGE SCALE GENOMIC DNA]</scope>
    <source>
        <strain evidence="9">Butters</strain>
        <tissue evidence="9">Head and leg muscle</tissue>
    </source>
</reference>
<feature type="non-terminal residue" evidence="9">
    <location>
        <position position="1"/>
    </location>
</feature>
<evidence type="ECO:0000256" key="6">
    <source>
        <dbReference type="RuleBase" id="RU367089"/>
    </source>
</evidence>
<feature type="region of interest" description="Disordered" evidence="7">
    <location>
        <begin position="1"/>
        <end position="42"/>
    </location>
</feature>
<evidence type="ECO:0000259" key="8">
    <source>
        <dbReference type="Pfam" id="PF05041"/>
    </source>
</evidence>
<name>A0A482W1W0_ASBVE</name>
<feature type="compositionally biased region" description="Polar residues" evidence="7">
    <location>
        <begin position="32"/>
        <end position="42"/>
    </location>
</feature>
<feature type="transmembrane region" description="Helical" evidence="6">
    <location>
        <begin position="594"/>
        <end position="615"/>
    </location>
</feature>
<dbReference type="AlphaFoldDB" id="A0A482W1W0"/>
<feature type="non-terminal residue" evidence="9">
    <location>
        <position position="1065"/>
    </location>
</feature>
<feature type="domain" description="Pecanex C-terminal" evidence="8">
    <location>
        <begin position="933"/>
        <end position="1065"/>
    </location>
</feature>
<dbReference type="PANTHER" id="PTHR12372">
    <property type="entry name" value="PECANEX"/>
    <property type="match status" value="1"/>
</dbReference>
<dbReference type="InterPro" id="IPR007735">
    <property type="entry name" value="Pecanex_C"/>
</dbReference>
<feature type="transmembrane region" description="Helical" evidence="6">
    <location>
        <begin position="210"/>
        <end position="227"/>
    </location>
</feature>
<dbReference type="GO" id="GO:0005783">
    <property type="term" value="C:endoplasmic reticulum"/>
    <property type="evidence" value="ECO:0007669"/>
    <property type="project" value="TreeGrafter"/>
</dbReference>
<keyword evidence="3 6" id="KW-0812">Transmembrane</keyword>
<feature type="region of interest" description="Disordered" evidence="7">
    <location>
        <begin position="419"/>
        <end position="448"/>
    </location>
</feature>
<sequence>IANTRLQEKPSTSGASSSRRRQSDAASTSRTNRNNSMDFWDSNSTDSICNSSVSIILDAPASKTASNSMIPTQNSAELHAAQVAKVRDSIRRRLLANQGFIDPISMADDSLISIVRGDNEGDVEANIARNQFKFIQNSDQVNNNYPRTKSFYKFKVFPWTFVKVTLDRLKLLALLDRNLTFFETLLSIFLGILVSVFGATLLYFNFYEDLLAFIFCFIMASCQYSLLKSVQPDAASPTHGFNRIIAYSRPIYFCLFSGIVLILNTYIDEETEKQSYSFNGGMLTNPQILLFVRDFLVKFILFFPILFSLGLFPQINTFVMYLLEQIDMHIFGGNAMSSLLASFYCIFRSILAVIVMNGFAYGGLSEPKSSRHVLFSIFCACLVACSYHLSRSASDPSHLWSIIKRHVWPADIYREHGKDKADKSESKEEKPLTEKKTDRKNKKEKSVKFPHDVNENKVGVDHVDPLPHKLQKTVNARLKNDIILCGLIAVLVFSVHASTVFTALQPELSPVLWTISAILGFLLHYVTPQFRKQLPWMCIASPVLRSKELLQYQIRGPAKIMWFEKVYVYLCFVERNILYPLLFLSVLTEDSPKVVTKFGALAGSFIVVICGLKCLRSSYSNQSSQYLILTFTALFFRYDYGFIQETFLVEYFFMSIIFHKFYELLLKVQFVVTYIAPWQITWGSAFHAFAQPFSVPHSAMLFLQAFISALLSTPLNPFLGSAIFLTSYVRPVKFWERDYNTRRVDHSNTPLSSHLDRNLGADDNNLNSIFYEHLTRSLQHSLCGDLIMGRWGLVNQGDCFVLASDYLNCLRWLAWEVTASKYILEGYSISDNSAVSMLQVFEFRKVLISYYVKSIIFYTVRSPKLEEWLSSQTILKALQPMEHKNFVDLDPVFNYNIDEDFDISNSGITRNSFCQVHGEWISFCVEKVEKNVDSGSNSTLVLLCFALSLLGRRALGAVSHNTVSSVEFFLFGLHALFKGDFRITCARDEWVFTDMDLLKTVVAPGIRMSLKLHQDHFMSPDEYEELPALFEAICKHEEELVISHEGDPAWRNAVLSGTPSLLALR</sequence>
<dbReference type="STRING" id="1661398.A0A482W1W0"/>
<feature type="transmembrane region" description="Helical" evidence="6">
    <location>
        <begin position="299"/>
        <end position="323"/>
    </location>
</feature>
<organism evidence="9 10">
    <name type="scientific">Asbolus verrucosus</name>
    <name type="common">Desert ironclad beetle</name>
    <dbReference type="NCBI Taxonomy" id="1661398"/>
    <lineage>
        <taxon>Eukaryota</taxon>
        <taxon>Metazoa</taxon>
        <taxon>Ecdysozoa</taxon>
        <taxon>Arthropoda</taxon>
        <taxon>Hexapoda</taxon>
        <taxon>Insecta</taxon>
        <taxon>Pterygota</taxon>
        <taxon>Neoptera</taxon>
        <taxon>Endopterygota</taxon>
        <taxon>Coleoptera</taxon>
        <taxon>Polyphaga</taxon>
        <taxon>Cucujiformia</taxon>
        <taxon>Tenebrionidae</taxon>
        <taxon>Pimeliinae</taxon>
        <taxon>Asbolus</taxon>
    </lineage>
</organism>
<feature type="transmembrane region" description="Helical" evidence="6">
    <location>
        <begin position="482"/>
        <end position="504"/>
    </location>
</feature>
<comment type="similarity">
    <text evidence="2 6">Belongs to the pecanex family.</text>
</comment>
<dbReference type="GO" id="GO:0016020">
    <property type="term" value="C:membrane"/>
    <property type="evidence" value="ECO:0007669"/>
    <property type="project" value="UniProtKB-SubCell"/>
</dbReference>